<dbReference type="AlphaFoldDB" id="A0A0F3NAZ5"/>
<organism evidence="1 2">
    <name type="scientific">Anaplasma phagocytophilum str. ApMUC09</name>
    <dbReference type="NCBI Taxonomy" id="1359152"/>
    <lineage>
        <taxon>Bacteria</taxon>
        <taxon>Pseudomonadati</taxon>
        <taxon>Pseudomonadota</taxon>
        <taxon>Alphaproteobacteria</taxon>
        <taxon>Rickettsiales</taxon>
        <taxon>Anaplasmataceae</taxon>
        <taxon>Anaplasma</taxon>
        <taxon>phagocytophilum group</taxon>
    </lineage>
</organism>
<sequence>MADIPPAGIKFVKGSGIAIDIAHNRHSIAIVLSPTLQNMNSILGFVHFSVFLRKGDVFSITAARKLRLKDFLSKNAGNHGIDIPINICMENSSSGNDKIVVYPGTTGIGIDRGKENSSINTPKPRSRSIILSSYRVTVSALPCTLTSSSMSETALLSLPVSIQNPRERRSVNEIP</sequence>
<name>A0A0F3NAZ5_ANAPH</name>
<evidence type="ECO:0000313" key="1">
    <source>
        <dbReference type="EMBL" id="KJV64901.1"/>
    </source>
</evidence>
<gene>
    <name evidence="1" type="ORF">APHMUC_0213</name>
</gene>
<evidence type="ECO:0000313" key="2">
    <source>
        <dbReference type="Proteomes" id="UP000033441"/>
    </source>
</evidence>
<protein>
    <submittedName>
        <fullName evidence="1">Uncharacterized protein</fullName>
    </submittedName>
</protein>
<accession>A0A0F3NAZ5</accession>
<reference evidence="1 2" key="1">
    <citation type="submission" date="2015-02" db="EMBL/GenBank/DDBJ databases">
        <title>Genome Sequencing of Rickettsiales.</title>
        <authorList>
            <person name="Daugherty S.C."/>
            <person name="Su Q."/>
            <person name="Abolude K."/>
            <person name="Beier-Sexton M."/>
            <person name="Carlyon J.A."/>
            <person name="Carter R."/>
            <person name="Day N.P."/>
            <person name="Dumler S.J."/>
            <person name="Dyachenko V."/>
            <person name="Godinez A."/>
            <person name="Kurtti T.J."/>
            <person name="Lichay M."/>
            <person name="Mullins K.E."/>
            <person name="Ott S."/>
            <person name="Pappas-Brown V."/>
            <person name="Paris D.H."/>
            <person name="Patel P."/>
            <person name="Richards A.L."/>
            <person name="Sadzewicz L."/>
            <person name="Sears K."/>
            <person name="Seidman D."/>
            <person name="Sengamalay N."/>
            <person name="Stenos J."/>
            <person name="Tallon L.J."/>
            <person name="Vincent G."/>
            <person name="Fraser C.M."/>
            <person name="Munderloh U."/>
            <person name="Dunning-Hotopp J.C."/>
        </authorList>
    </citation>
    <scope>NUCLEOTIDE SEQUENCE [LARGE SCALE GENOMIC DNA]</scope>
    <source>
        <strain evidence="1 2">ApMUC09</strain>
    </source>
</reference>
<comment type="caution">
    <text evidence="1">The sequence shown here is derived from an EMBL/GenBank/DDBJ whole genome shotgun (WGS) entry which is preliminary data.</text>
</comment>
<dbReference type="EMBL" id="LANV01000001">
    <property type="protein sequence ID" value="KJV64901.1"/>
    <property type="molecule type" value="Genomic_DNA"/>
</dbReference>
<dbReference type="Proteomes" id="UP000033441">
    <property type="component" value="Unassembled WGS sequence"/>
</dbReference>
<proteinExistence type="predicted"/>